<protein>
    <submittedName>
        <fullName evidence="1">Uncharacterized protein</fullName>
    </submittedName>
</protein>
<reference evidence="1 2" key="1">
    <citation type="journal article" date="2014" name="Genome Biol. Evol.">
        <title>The genome of the myxosporean Thelohanellus kitauei shows adaptations to nutrient acquisition within its fish host.</title>
        <authorList>
            <person name="Yang Y."/>
            <person name="Xiong J."/>
            <person name="Zhou Z."/>
            <person name="Huo F."/>
            <person name="Miao W."/>
            <person name="Ran C."/>
            <person name="Liu Y."/>
            <person name="Zhang J."/>
            <person name="Feng J."/>
            <person name="Wang M."/>
            <person name="Wang M."/>
            <person name="Wang L."/>
            <person name="Yao B."/>
        </authorList>
    </citation>
    <scope>NUCLEOTIDE SEQUENCE [LARGE SCALE GENOMIC DNA]</scope>
    <source>
        <strain evidence="1">Wuqing</strain>
    </source>
</reference>
<sequence length="189" mass="21103">MNSEPAGEYLDMERVTPLASSFDTPASDLTGFLEKELMISFSRVQVTSVNLASRLEGLGPLFLRSQKINFCNSRYFPNLYRVFVAVEQFLSVEIRLSLAVTRSRMPHRTSRVNLGCKLNDNPMQLAMWTISELLKRSTTDACTAAVDLCLKGSKDQCWHPSASEESRRVSQYPEGKRAIKINSGACGLS</sequence>
<dbReference type="EMBL" id="JWZT01001610">
    <property type="protein sequence ID" value="KII71864.1"/>
    <property type="molecule type" value="Genomic_DNA"/>
</dbReference>
<dbReference type="Proteomes" id="UP000031668">
    <property type="component" value="Unassembled WGS sequence"/>
</dbReference>
<accession>A0A0C2J1W1</accession>
<keyword evidence="2" id="KW-1185">Reference proteome</keyword>
<gene>
    <name evidence="1" type="ORF">RF11_01409</name>
</gene>
<comment type="caution">
    <text evidence="1">The sequence shown here is derived from an EMBL/GenBank/DDBJ whole genome shotgun (WGS) entry which is preliminary data.</text>
</comment>
<proteinExistence type="predicted"/>
<name>A0A0C2J1W1_THEKT</name>
<evidence type="ECO:0000313" key="2">
    <source>
        <dbReference type="Proteomes" id="UP000031668"/>
    </source>
</evidence>
<organism evidence="1 2">
    <name type="scientific">Thelohanellus kitauei</name>
    <name type="common">Myxosporean</name>
    <dbReference type="NCBI Taxonomy" id="669202"/>
    <lineage>
        <taxon>Eukaryota</taxon>
        <taxon>Metazoa</taxon>
        <taxon>Cnidaria</taxon>
        <taxon>Myxozoa</taxon>
        <taxon>Myxosporea</taxon>
        <taxon>Bivalvulida</taxon>
        <taxon>Platysporina</taxon>
        <taxon>Myxobolidae</taxon>
        <taxon>Thelohanellus</taxon>
    </lineage>
</organism>
<dbReference type="AlphaFoldDB" id="A0A0C2J1W1"/>
<evidence type="ECO:0000313" key="1">
    <source>
        <dbReference type="EMBL" id="KII71864.1"/>
    </source>
</evidence>